<dbReference type="InterPro" id="IPR029066">
    <property type="entry name" value="PLP-binding_barrel"/>
</dbReference>
<evidence type="ECO:0000313" key="2">
    <source>
        <dbReference type="Proteomes" id="UP000255000"/>
    </source>
</evidence>
<organism evidence="1 2">
    <name type="scientific">Pannonibacter phragmitetus</name>
    <dbReference type="NCBI Taxonomy" id="121719"/>
    <lineage>
        <taxon>Bacteria</taxon>
        <taxon>Pseudomonadati</taxon>
        <taxon>Pseudomonadota</taxon>
        <taxon>Alphaproteobacteria</taxon>
        <taxon>Hyphomicrobiales</taxon>
        <taxon>Stappiaceae</taxon>
        <taxon>Pannonibacter</taxon>
    </lineage>
</organism>
<dbReference type="GO" id="GO:0008721">
    <property type="term" value="F:D-serine ammonia-lyase activity"/>
    <property type="evidence" value="ECO:0007669"/>
    <property type="project" value="TreeGrafter"/>
</dbReference>
<reference evidence="1 2" key="1">
    <citation type="submission" date="2018-06" db="EMBL/GenBank/DDBJ databases">
        <authorList>
            <consortium name="Pathogen Informatics"/>
            <person name="Doyle S."/>
        </authorList>
    </citation>
    <scope>NUCLEOTIDE SEQUENCE [LARGE SCALE GENOMIC DNA]</scope>
    <source>
        <strain evidence="1 2">NCTC13350</strain>
    </source>
</reference>
<proteinExistence type="predicted"/>
<name>A0A378ZT79_9HYPH</name>
<dbReference type="PANTHER" id="PTHR28004:SF2">
    <property type="entry name" value="D-SERINE DEHYDRATASE"/>
    <property type="match status" value="1"/>
</dbReference>
<dbReference type="GO" id="GO:0036088">
    <property type="term" value="P:D-serine catabolic process"/>
    <property type="evidence" value="ECO:0007669"/>
    <property type="project" value="TreeGrafter"/>
</dbReference>
<dbReference type="OrthoDB" id="9772497at2"/>
<gene>
    <name evidence="1" type="ORF">NCTC13350_01125</name>
</gene>
<dbReference type="AlphaFoldDB" id="A0A378ZT79"/>
<dbReference type="SUPFAM" id="SSF51419">
    <property type="entry name" value="PLP-binding barrel"/>
    <property type="match status" value="1"/>
</dbReference>
<evidence type="ECO:0000313" key="1">
    <source>
        <dbReference type="EMBL" id="SUB00213.1"/>
    </source>
</evidence>
<dbReference type="Gene3D" id="3.20.20.10">
    <property type="entry name" value="Alanine racemase"/>
    <property type="match status" value="1"/>
</dbReference>
<dbReference type="EMBL" id="UGSK01000001">
    <property type="protein sequence ID" value="SUB00213.1"/>
    <property type="molecule type" value="Genomic_DNA"/>
</dbReference>
<protein>
    <submittedName>
        <fullName evidence="1">Predicted amino acid aldolase or racemase</fullName>
    </submittedName>
</protein>
<dbReference type="RefSeq" id="WP_019962827.1">
    <property type="nucleotide sequence ID" value="NZ_UGSK01000001.1"/>
</dbReference>
<sequence length="147" mass="15983">MQTAEQASSYPPSIHDLVTPSFLLGRSKLGRNITRLADHARKLGVILRPHMKTANSIDVARRVFPDGPGPITVSTVAEAEYFGSHGYRDMTYAVGLSPASALRAMKLCARTGAELKPLLDTVEQADALAAVREAAGIEARWERIRGW</sequence>
<accession>A0A378ZT79</accession>
<dbReference type="InterPro" id="IPR051466">
    <property type="entry name" value="D-amino_acid_metab_enzyme"/>
</dbReference>
<dbReference type="PANTHER" id="PTHR28004">
    <property type="entry name" value="ZGC:162816-RELATED"/>
    <property type="match status" value="1"/>
</dbReference>
<dbReference type="Proteomes" id="UP000255000">
    <property type="component" value="Unassembled WGS sequence"/>
</dbReference>